<dbReference type="EMBL" id="CAMXCT020000351">
    <property type="protein sequence ID" value="CAL1130948.1"/>
    <property type="molecule type" value="Genomic_DNA"/>
</dbReference>
<name>A0A9P1BSD2_9DINO</name>
<dbReference type="EMBL" id="CAMXCT030000351">
    <property type="protein sequence ID" value="CAL4764885.1"/>
    <property type="molecule type" value="Genomic_DNA"/>
</dbReference>
<organism evidence="1">
    <name type="scientific">Cladocopium goreaui</name>
    <dbReference type="NCBI Taxonomy" id="2562237"/>
    <lineage>
        <taxon>Eukaryota</taxon>
        <taxon>Sar</taxon>
        <taxon>Alveolata</taxon>
        <taxon>Dinophyceae</taxon>
        <taxon>Suessiales</taxon>
        <taxon>Symbiodiniaceae</taxon>
        <taxon>Cladocopium</taxon>
    </lineage>
</organism>
<accession>A0A9P1BSD2</accession>
<evidence type="ECO:0000313" key="1">
    <source>
        <dbReference type="EMBL" id="CAI3977573.1"/>
    </source>
</evidence>
<dbReference type="AlphaFoldDB" id="A0A9P1BSD2"/>
<proteinExistence type="predicted"/>
<dbReference type="EMBL" id="CAMXCT010000351">
    <property type="protein sequence ID" value="CAI3977573.1"/>
    <property type="molecule type" value="Genomic_DNA"/>
</dbReference>
<evidence type="ECO:0000313" key="2">
    <source>
        <dbReference type="EMBL" id="CAL4764885.1"/>
    </source>
</evidence>
<protein>
    <submittedName>
        <fullName evidence="2">von Willebrand factor A domain-containing protein 8</fullName>
    </submittedName>
</protein>
<gene>
    <name evidence="1" type="ORF">C1SCF055_LOCUS5705</name>
</gene>
<keyword evidence="3" id="KW-1185">Reference proteome</keyword>
<evidence type="ECO:0000313" key="3">
    <source>
        <dbReference type="Proteomes" id="UP001152797"/>
    </source>
</evidence>
<reference evidence="2 3" key="2">
    <citation type="submission" date="2024-05" db="EMBL/GenBank/DDBJ databases">
        <authorList>
            <person name="Chen Y."/>
            <person name="Shah S."/>
            <person name="Dougan E. K."/>
            <person name="Thang M."/>
            <person name="Chan C."/>
        </authorList>
    </citation>
    <scope>NUCLEOTIDE SEQUENCE [LARGE SCALE GENOMIC DNA]</scope>
</reference>
<dbReference type="Proteomes" id="UP001152797">
    <property type="component" value="Unassembled WGS sequence"/>
</dbReference>
<sequence>MEVGQDPAALSFSTFQTNKAFLIRCAKGGCYSTLDFADRGLTSDKNFALSLLSVDVATLQHLSEGLRNDCEILLHAAALSEQDFGGDKDFCDQARRLRSALAMVRRHPNSRNIVLRAVGWHPLSLWYASSELQEDPDFQEQAAWLIASKDGQGTWPLGQGTWPQQLSNLLCRENSQQPGFAGTTCSTSHFVWHLFHLTVASVLSRGRTA</sequence>
<comment type="caution">
    <text evidence="1">The sequence shown here is derived from an EMBL/GenBank/DDBJ whole genome shotgun (WGS) entry which is preliminary data.</text>
</comment>
<reference evidence="1" key="1">
    <citation type="submission" date="2022-10" db="EMBL/GenBank/DDBJ databases">
        <authorList>
            <person name="Chen Y."/>
            <person name="Dougan E. K."/>
            <person name="Chan C."/>
            <person name="Rhodes N."/>
            <person name="Thang M."/>
        </authorList>
    </citation>
    <scope>NUCLEOTIDE SEQUENCE</scope>
</reference>